<dbReference type="InterPro" id="IPR051834">
    <property type="entry name" value="RING_finger_E3_ligase"/>
</dbReference>
<dbReference type="GO" id="GO:0005634">
    <property type="term" value="C:nucleus"/>
    <property type="evidence" value="ECO:0007669"/>
    <property type="project" value="TreeGrafter"/>
</dbReference>
<keyword evidence="1" id="KW-0479">Metal-binding</keyword>
<dbReference type="SUPFAM" id="SSF57850">
    <property type="entry name" value="RING/U-box"/>
    <property type="match status" value="1"/>
</dbReference>
<evidence type="ECO:0000256" key="3">
    <source>
        <dbReference type="ARBA" id="ARBA00022833"/>
    </source>
</evidence>
<dbReference type="SMART" id="SM00184">
    <property type="entry name" value="RING"/>
    <property type="match status" value="1"/>
</dbReference>
<keyword evidence="3" id="KW-0862">Zinc</keyword>
<dbReference type="Pfam" id="PF13639">
    <property type="entry name" value="zf-RING_2"/>
    <property type="match status" value="1"/>
</dbReference>
<dbReference type="PANTHER" id="PTHR45931">
    <property type="entry name" value="SI:CH211-59O9.10"/>
    <property type="match status" value="1"/>
</dbReference>
<dbReference type="InterPro" id="IPR001841">
    <property type="entry name" value="Znf_RING"/>
</dbReference>
<accession>A0A6P8CJ53</accession>
<sequence length="297" mass="33617">MTSASELFYNRRSRLSRTAASASSIGDPELGFEYSSDRSLRFSHQNRRQSLSHGHHSHSHDLDGCDPLRRSPLPRHHRFSHSVSLTIERPSLVLDQTNQQSGTNNSRNAESQRNVRRPGISTSDRLPGSVLLARERLLERLRGVSLSGSRRSSRDPSSTNRIEHAYAEHWRLADAFDWGAEASIQFPSGGSDLNDSTLLSERTISTSTEKPPGLSQEALDQLHVEIFSYYMKEKEGMMERKSQDCSICLENFMEGDKLICLPCEHWFHSTCLDPWVRTCGDCPYCRKGIIAVPTERN</sequence>
<feature type="region of interest" description="Disordered" evidence="5">
    <location>
        <begin position="45"/>
        <end position="75"/>
    </location>
</feature>
<dbReference type="GO" id="GO:0061630">
    <property type="term" value="F:ubiquitin protein ligase activity"/>
    <property type="evidence" value="ECO:0007669"/>
    <property type="project" value="TreeGrafter"/>
</dbReference>
<evidence type="ECO:0000256" key="1">
    <source>
        <dbReference type="ARBA" id="ARBA00022723"/>
    </source>
</evidence>
<keyword evidence="2 4" id="KW-0863">Zinc-finger</keyword>
<dbReference type="GO" id="GO:0008270">
    <property type="term" value="F:zinc ion binding"/>
    <property type="evidence" value="ECO:0007669"/>
    <property type="project" value="UniProtKB-KW"/>
</dbReference>
<dbReference type="AlphaFoldDB" id="A0A6P8CJ53"/>
<gene>
    <name evidence="8" type="primary">LOC116197299</name>
</gene>
<evidence type="ECO:0000256" key="2">
    <source>
        <dbReference type="ARBA" id="ARBA00022771"/>
    </source>
</evidence>
<dbReference type="Proteomes" id="UP000515151">
    <property type="component" value="Chromosome 2"/>
</dbReference>
<dbReference type="GO" id="GO:0006511">
    <property type="term" value="P:ubiquitin-dependent protein catabolic process"/>
    <property type="evidence" value="ECO:0007669"/>
    <property type="project" value="TreeGrafter"/>
</dbReference>
<feature type="domain" description="RING-type" evidence="6">
    <location>
        <begin position="245"/>
        <end position="286"/>
    </location>
</feature>
<evidence type="ECO:0000313" key="8">
    <source>
        <dbReference type="RefSeq" id="XP_031383255.1"/>
    </source>
</evidence>
<organism evidence="7 8">
    <name type="scientific">Punica granatum</name>
    <name type="common">Pomegranate</name>
    <dbReference type="NCBI Taxonomy" id="22663"/>
    <lineage>
        <taxon>Eukaryota</taxon>
        <taxon>Viridiplantae</taxon>
        <taxon>Streptophyta</taxon>
        <taxon>Embryophyta</taxon>
        <taxon>Tracheophyta</taxon>
        <taxon>Spermatophyta</taxon>
        <taxon>Magnoliopsida</taxon>
        <taxon>eudicotyledons</taxon>
        <taxon>Gunneridae</taxon>
        <taxon>Pentapetalae</taxon>
        <taxon>rosids</taxon>
        <taxon>malvids</taxon>
        <taxon>Myrtales</taxon>
        <taxon>Lythraceae</taxon>
        <taxon>Punica</taxon>
    </lineage>
</organism>
<evidence type="ECO:0000259" key="6">
    <source>
        <dbReference type="PROSITE" id="PS50089"/>
    </source>
</evidence>
<dbReference type="OrthoDB" id="8062037at2759"/>
<name>A0A6P8CJ53_PUNGR</name>
<reference evidence="8" key="2">
    <citation type="submission" date="2025-08" db="UniProtKB">
        <authorList>
            <consortium name="RefSeq"/>
        </authorList>
    </citation>
    <scope>IDENTIFICATION</scope>
    <source>
        <tissue evidence="8">Leaf</tissue>
    </source>
</reference>
<dbReference type="PANTHER" id="PTHR45931:SF3">
    <property type="entry name" value="RING ZINC FINGER-CONTAINING PROTEIN"/>
    <property type="match status" value="1"/>
</dbReference>
<feature type="compositionally biased region" description="Basic and acidic residues" evidence="5">
    <location>
        <begin position="59"/>
        <end position="69"/>
    </location>
</feature>
<dbReference type="RefSeq" id="XP_031383255.1">
    <property type="nucleotide sequence ID" value="XM_031527395.1"/>
</dbReference>
<evidence type="ECO:0000313" key="7">
    <source>
        <dbReference type="Proteomes" id="UP000515151"/>
    </source>
</evidence>
<proteinExistence type="predicted"/>
<dbReference type="InterPro" id="IPR013083">
    <property type="entry name" value="Znf_RING/FYVE/PHD"/>
</dbReference>
<reference evidence="7" key="1">
    <citation type="journal article" date="2020" name="Plant Biotechnol. J.">
        <title>The pomegranate (Punica granatum L.) draft genome dissects genetic divergence between soft- and hard-seeded cultivars.</title>
        <authorList>
            <person name="Luo X."/>
            <person name="Li H."/>
            <person name="Wu Z."/>
            <person name="Yao W."/>
            <person name="Zhao P."/>
            <person name="Cao D."/>
            <person name="Yu H."/>
            <person name="Li K."/>
            <person name="Poudel K."/>
            <person name="Zhao D."/>
            <person name="Zhang F."/>
            <person name="Xia X."/>
            <person name="Chen L."/>
            <person name="Wang Q."/>
            <person name="Jing D."/>
            <person name="Cao S."/>
        </authorList>
    </citation>
    <scope>NUCLEOTIDE SEQUENCE [LARGE SCALE GENOMIC DNA]</scope>
    <source>
        <strain evidence="7">cv. Tunisia</strain>
    </source>
</reference>
<dbReference type="GeneID" id="116197299"/>
<evidence type="ECO:0000256" key="4">
    <source>
        <dbReference type="PROSITE-ProRule" id="PRU00175"/>
    </source>
</evidence>
<evidence type="ECO:0000256" key="5">
    <source>
        <dbReference type="SAM" id="MobiDB-lite"/>
    </source>
</evidence>
<feature type="region of interest" description="Disordered" evidence="5">
    <location>
        <begin position="90"/>
        <end position="126"/>
    </location>
</feature>
<feature type="compositionally biased region" description="Polar residues" evidence="5">
    <location>
        <begin position="94"/>
        <end position="112"/>
    </location>
</feature>
<dbReference type="Gene3D" id="3.30.40.10">
    <property type="entry name" value="Zinc/RING finger domain, C3HC4 (zinc finger)"/>
    <property type="match status" value="1"/>
</dbReference>
<protein>
    <submittedName>
        <fullName evidence="8">Probable E3 ubiquitin-protein ligase RHY1A isoform X1</fullName>
    </submittedName>
</protein>
<dbReference type="PROSITE" id="PS50089">
    <property type="entry name" value="ZF_RING_2"/>
    <property type="match status" value="1"/>
</dbReference>
<keyword evidence="7" id="KW-1185">Reference proteome</keyword>